<protein>
    <submittedName>
        <fullName evidence="1">Retrotransposon ty3-gypsy subclass</fullName>
    </submittedName>
</protein>
<comment type="caution">
    <text evidence="1">The sequence shown here is derived from an EMBL/GenBank/DDBJ whole genome shotgun (WGS) entry which is preliminary data.</text>
</comment>
<dbReference type="RefSeq" id="XP_067927668.1">
    <property type="nucleotide sequence ID" value="XM_068060356.1"/>
</dbReference>
<dbReference type="VEuPathDB" id="ToxoDB:CSUI_000122"/>
<dbReference type="InterPro" id="IPR050951">
    <property type="entry name" value="Retrovirus_Pol_polyprotein"/>
</dbReference>
<dbReference type="Gene3D" id="3.30.420.10">
    <property type="entry name" value="Ribonuclease H-like superfamily/Ribonuclease H"/>
    <property type="match status" value="2"/>
</dbReference>
<dbReference type="GO" id="GO:0003676">
    <property type="term" value="F:nucleic acid binding"/>
    <property type="evidence" value="ECO:0007669"/>
    <property type="project" value="InterPro"/>
</dbReference>
<dbReference type="GeneID" id="94423567"/>
<reference evidence="1 2" key="1">
    <citation type="journal article" date="2017" name="Int. J. Parasitol.">
        <title>The genome of the protozoan parasite Cystoisospora suis and a reverse vaccinology approach to identify vaccine candidates.</title>
        <authorList>
            <person name="Palmieri N."/>
            <person name="Shrestha A."/>
            <person name="Ruttkowski B."/>
            <person name="Beck T."/>
            <person name="Vogl C."/>
            <person name="Tomley F."/>
            <person name="Blake D.P."/>
            <person name="Joachim A."/>
        </authorList>
    </citation>
    <scope>NUCLEOTIDE SEQUENCE [LARGE SCALE GENOMIC DNA]</scope>
    <source>
        <strain evidence="1 2">Wien I</strain>
    </source>
</reference>
<proteinExistence type="predicted"/>
<sequence>MAIRQIFWWPNMDNEIELFKSCVPCAKGKSLHLRPGGLMQPLPIPNVPWEKIAMDLIVGLPKTKEGWDAILTIVCSLTKMSHFIPTKHSASAEDLAITGLAMDQKMSTAYPSHTDGQAGPTDQTIEQMLRCSIPGDDTKWADLLPLLELAYSSTVHASTKTTSFKLSYGFTPSSPLCKKFAIPNENAELRFPWKAHVQVQRAKREPKNAQEYQTRYADTKRREVSFAVGQEVWLSTSNLTIDGRIQSVKAEVYRAIQDH</sequence>
<accession>A0A2C6LHN7</accession>
<dbReference type="OrthoDB" id="2202254at2759"/>
<evidence type="ECO:0000313" key="1">
    <source>
        <dbReference type="EMBL" id="PHJ26022.1"/>
    </source>
</evidence>
<evidence type="ECO:0000313" key="2">
    <source>
        <dbReference type="Proteomes" id="UP000221165"/>
    </source>
</evidence>
<keyword evidence="2" id="KW-1185">Reference proteome</keyword>
<dbReference type="InterPro" id="IPR012337">
    <property type="entry name" value="RNaseH-like_sf"/>
</dbReference>
<dbReference type="SUPFAM" id="SSF53098">
    <property type="entry name" value="Ribonuclease H-like"/>
    <property type="match status" value="1"/>
</dbReference>
<dbReference type="EMBL" id="MIGC01000048">
    <property type="protein sequence ID" value="PHJ26022.1"/>
    <property type="molecule type" value="Genomic_DNA"/>
</dbReference>
<gene>
    <name evidence="1" type="ORF">CSUI_000122</name>
</gene>
<dbReference type="PANTHER" id="PTHR37984:SF5">
    <property type="entry name" value="PROTEIN NYNRIN-LIKE"/>
    <property type="match status" value="1"/>
</dbReference>
<dbReference type="Proteomes" id="UP000221165">
    <property type="component" value="Unassembled WGS sequence"/>
</dbReference>
<dbReference type="AlphaFoldDB" id="A0A2C6LHN7"/>
<name>A0A2C6LHN7_9APIC</name>
<organism evidence="1 2">
    <name type="scientific">Cystoisospora suis</name>
    <dbReference type="NCBI Taxonomy" id="483139"/>
    <lineage>
        <taxon>Eukaryota</taxon>
        <taxon>Sar</taxon>
        <taxon>Alveolata</taxon>
        <taxon>Apicomplexa</taxon>
        <taxon>Conoidasida</taxon>
        <taxon>Coccidia</taxon>
        <taxon>Eucoccidiorida</taxon>
        <taxon>Eimeriorina</taxon>
        <taxon>Sarcocystidae</taxon>
        <taxon>Cystoisospora</taxon>
    </lineage>
</organism>
<dbReference type="InterPro" id="IPR036397">
    <property type="entry name" value="RNaseH_sf"/>
</dbReference>
<dbReference type="PANTHER" id="PTHR37984">
    <property type="entry name" value="PROTEIN CBG26694"/>
    <property type="match status" value="1"/>
</dbReference>